<evidence type="ECO:0000313" key="12">
    <source>
        <dbReference type="Proteomes" id="UP001596492"/>
    </source>
</evidence>
<evidence type="ECO:0000259" key="10">
    <source>
        <dbReference type="PROSITE" id="PS50263"/>
    </source>
</evidence>
<evidence type="ECO:0000256" key="5">
    <source>
        <dbReference type="ARBA" id="ARBA00022692"/>
    </source>
</evidence>
<feature type="domain" description="CN hydrolase" evidence="10">
    <location>
        <begin position="263"/>
        <end position="534"/>
    </location>
</feature>
<keyword evidence="7 9" id="KW-0472">Membrane</keyword>
<comment type="subcellular location">
    <subcellularLocation>
        <location evidence="1 9">Cell membrane</location>
        <topology evidence="1 9">Multi-pass membrane protein</topology>
    </subcellularLocation>
</comment>
<comment type="catalytic activity">
    <reaction evidence="9">
        <text>N-terminal S-1,2-diacyl-sn-glyceryl-L-cysteinyl-[lipoprotein] + a glycerophospholipid = N-acyl-S-1,2-diacyl-sn-glyceryl-L-cysteinyl-[lipoprotein] + a 2-acyl-sn-glycero-3-phospholipid + H(+)</text>
        <dbReference type="Rhea" id="RHEA:48228"/>
        <dbReference type="Rhea" id="RHEA-COMP:14681"/>
        <dbReference type="Rhea" id="RHEA-COMP:14684"/>
        <dbReference type="ChEBI" id="CHEBI:15378"/>
        <dbReference type="ChEBI" id="CHEBI:136912"/>
        <dbReference type="ChEBI" id="CHEBI:140656"/>
        <dbReference type="ChEBI" id="CHEBI:140657"/>
        <dbReference type="ChEBI" id="CHEBI:140660"/>
        <dbReference type="EC" id="2.3.1.269"/>
    </reaction>
</comment>
<feature type="transmembrane region" description="Helical" evidence="9">
    <location>
        <begin position="547"/>
        <end position="563"/>
    </location>
</feature>
<dbReference type="PROSITE" id="PS50263">
    <property type="entry name" value="CN_HYDROLASE"/>
    <property type="match status" value="1"/>
</dbReference>
<dbReference type="Gene3D" id="3.60.110.10">
    <property type="entry name" value="Carbon-nitrogen hydrolase"/>
    <property type="match status" value="1"/>
</dbReference>
<keyword evidence="6 9" id="KW-1133">Transmembrane helix</keyword>
<dbReference type="InterPro" id="IPR004563">
    <property type="entry name" value="Apolipo_AcylTrfase"/>
</dbReference>
<comment type="caution">
    <text evidence="11">The sequence shown here is derived from an EMBL/GenBank/DDBJ whole genome shotgun (WGS) entry which is preliminary data.</text>
</comment>
<dbReference type="EC" id="2.3.1.269" evidence="9"/>
<feature type="transmembrane region" description="Helical" evidence="9">
    <location>
        <begin position="191"/>
        <end position="211"/>
    </location>
</feature>
<dbReference type="HAMAP" id="MF_01148">
    <property type="entry name" value="Lnt"/>
    <property type="match status" value="1"/>
</dbReference>
<protein>
    <recommendedName>
        <fullName evidence="9">Apolipoprotein N-acyltransferase</fullName>
        <shortName evidence="9">ALP N-acyltransferase</shortName>
        <ecNumber evidence="9">2.3.1.269</ecNumber>
    </recommendedName>
</protein>
<comment type="pathway">
    <text evidence="9">Protein modification; lipoprotein biosynthesis (N-acyl transfer).</text>
</comment>
<keyword evidence="8 9" id="KW-0012">Acyltransferase</keyword>
<evidence type="ECO:0000256" key="1">
    <source>
        <dbReference type="ARBA" id="ARBA00004651"/>
    </source>
</evidence>
<sequence length="566" mass="62404">MFEKFVPVDVRLAPNGNFLSIPYNFLNALSGTKALIACLVLGALSNLSFAPLNFWPMMMISLVSFVWLLDGATRQPNARSAAFWRTLAFAFGQFGVGFHWVAFAFLVDPKAHAALVWLSLLLPLGLAFIWAVIVRVAFNFWCPGPARVMLFAFTIFAAEWTRGHLFGGFPWNIPAMVWAPGGAVSQTASLFGVWGLSVITIVLFCAPAALCDGRTQVGTKMGGVGRAMPAIIAALLFGAAWGWGSHRIADAEDGALGPMVRLVDVGVPQSEKFKPEVRQLVLRRYLQLTEPDTGKNPRIVIWPEGALPYALLQYPDALDPVSENLGARRLIVGTSFVNRQFHPERWFNALAVLSQESMVAEAVYYKHRLVPFGEMVPFRKIAARLGIGALQQIAEAGFYAGPKPAPVSVEGVPDFQPLICYEALFPGLLPKRDQEKDLSGVAKDMSFERADWIVNISIDAWFGPLWAPAQHFEHAKYRAIEEGLPMARVASRGVSGLVDGYGRVTALATSPDFDKYPEDPKGWKARILDAHIPTALLPTLYSRYRELFLIFMLSILLVGWISLPRN</sequence>
<evidence type="ECO:0000256" key="8">
    <source>
        <dbReference type="ARBA" id="ARBA00023315"/>
    </source>
</evidence>
<dbReference type="NCBIfam" id="TIGR00546">
    <property type="entry name" value="lnt"/>
    <property type="match status" value="1"/>
</dbReference>
<proteinExistence type="inferred from homology"/>
<feature type="transmembrane region" description="Helical" evidence="9">
    <location>
        <begin position="21"/>
        <end position="44"/>
    </location>
</feature>
<reference evidence="12" key="1">
    <citation type="journal article" date="2019" name="Int. J. Syst. Evol. Microbiol.">
        <title>The Global Catalogue of Microorganisms (GCM) 10K type strain sequencing project: providing services to taxonomists for standard genome sequencing and annotation.</title>
        <authorList>
            <consortium name="The Broad Institute Genomics Platform"/>
            <consortium name="The Broad Institute Genome Sequencing Center for Infectious Disease"/>
            <person name="Wu L."/>
            <person name="Ma J."/>
        </authorList>
    </citation>
    <scope>NUCLEOTIDE SEQUENCE [LARGE SCALE GENOMIC DNA]</scope>
    <source>
        <strain evidence="12">CCUG 51308</strain>
    </source>
</reference>
<evidence type="ECO:0000256" key="2">
    <source>
        <dbReference type="ARBA" id="ARBA00010065"/>
    </source>
</evidence>
<accession>A0ABW2IN75</accession>
<keyword evidence="3 9" id="KW-1003">Cell membrane</keyword>
<dbReference type="SUPFAM" id="SSF56317">
    <property type="entry name" value="Carbon-nitrogen hydrolase"/>
    <property type="match status" value="1"/>
</dbReference>
<evidence type="ECO:0000313" key="11">
    <source>
        <dbReference type="EMBL" id="MFC7292414.1"/>
    </source>
</evidence>
<dbReference type="PANTHER" id="PTHR38686">
    <property type="entry name" value="APOLIPOPROTEIN N-ACYLTRANSFERASE"/>
    <property type="match status" value="1"/>
</dbReference>
<gene>
    <name evidence="9 11" type="primary">lnt</name>
    <name evidence="11" type="ORF">ACFQS8_12355</name>
</gene>
<dbReference type="GO" id="GO:0016746">
    <property type="term" value="F:acyltransferase activity"/>
    <property type="evidence" value="ECO:0007669"/>
    <property type="project" value="UniProtKB-KW"/>
</dbReference>
<dbReference type="RefSeq" id="WP_382167819.1">
    <property type="nucleotide sequence ID" value="NZ_JBHTBR010000005.1"/>
</dbReference>
<evidence type="ECO:0000256" key="9">
    <source>
        <dbReference type="HAMAP-Rule" id="MF_01148"/>
    </source>
</evidence>
<dbReference type="CDD" id="cd07571">
    <property type="entry name" value="ALP_N-acyl_transferase"/>
    <property type="match status" value="1"/>
</dbReference>
<feature type="transmembrane region" description="Helical" evidence="9">
    <location>
        <begin position="113"/>
        <end position="138"/>
    </location>
</feature>
<keyword evidence="4 9" id="KW-0808">Transferase</keyword>
<dbReference type="Proteomes" id="UP001596492">
    <property type="component" value="Unassembled WGS sequence"/>
</dbReference>
<comment type="function">
    <text evidence="9">Catalyzes the phospholipid dependent N-acylation of the N-terminal cysteine of apolipoprotein, the last step in lipoprotein maturation.</text>
</comment>
<keyword evidence="5 9" id="KW-0812">Transmembrane</keyword>
<name>A0ABW2IN75_9PROT</name>
<evidence type="ECO:0000256" key="4">
    <source>
        <dbReference type="ARBA" id="ARBA00022679"/>
    </source>
</evidence>
<dbReference type="PANTHER" id="PTHR38686:SF1">
    <property type="entry name" value="APOLIPOPROTEIN N-ACYLTRANSFERASE"/>
    <property type="match status" value="1"/>
</dbReference>
<dbReference type="InterPro" id="IPR003010">
    <property type="entry name" value="C-N_Hydrolase"/>
</dbReference>
<feature type="transmembrane region" description="Helical" evidence="9">
    <location>
        <begin position="82"/>
        <end position="107"/>
    </location>
</feature>
<feature type="transmembrane region" description="Helical" evidence="9">
    <location>
        <begin position="223"/>
        <end position="243"/>
    </location>
</feature>
<comment type="similarity">
    <text evidence="2 9">Belongs to the CN hydrolase family. Apolipoprotein N-acyltransferase subfamily.</text>
</comment>
<dbReference type="Pfam" id="PF00795">
    <property type="entry name" value="CN_hydrolase"/>
    <property type="match status" value="1"/>
</dbReference>
<feature type="transmembrane region" description="Helical" evidence="9">
    <location>
        <begin position="50"/>
        <end position="70"/>
    </location>
</feature>
<organism evidence="11 12">
    <name type="scientific">Hirschia litorea</name>
    <dbReference type="NCBI Taxonomy" id="1199156"/>
    <lineage>
        <taxon>Bacteria</taxon>
        <taxon>Pseudomonadati</taxon>
        <taxon>Pseudomonadota</taxon>
        <taxon>Alphaproteobacteria</taxon>
        <taxon>Hyphomonadales</taxon>
        <taxon>Hyphomonadaceae</taxon>
        <taxon>Hirschia</taxon>
    </lineage>
</organism>
<dbReference type="InterPro" id="IPR045378">
    <property type="entry name" value="LNT_N"/>
</dbReference>
<evidence type="ECO:0000256" key="3">
    <source>
        <dbReference type="ARBA" id="ARBA00022475"/>
    </source>
</evidence>
<dbReference type="Pfam" id="PF20154">
    <property type="entry name" value="LNT_N"/>
    <property type="match status" value="1"/>
</dbReference>
<dbReference type="EMBL" id="JBHTBR010000005">
    <property type="protein sequence ID" value="MFC7292414.1"/>
    <property type="molecule type" value="Genomic_DNA"/>
</dbReference>
<evidence type="ECO:0000256" key="7">
    <source>
        <dbReference type="ARBA" id="ARBA00023136"/>
    </source>
</evidence>
<evidence type="ECO:0000256" key="6">
    <source>
        <dbReference type="ARBA" id="ARBA00022989"/>
    </source>
</evidence>
<keyword evidence="12" id="KW-1185">Reference proteome</keyword>
<dbReference type="InterPro" id="IPR036526">
    <property type="entry name" value="C-N_Hydrolase_sf"/>
</dbReference>